<gene>
    <name evidence="1" type="ORF">PT520_09555</name>
</gene>
<dbReference type="RefSeq" id="WP_284074927.1">
    <property type="nucleotide sequence ID" value="NZ_JAQTJH010000012.1"/>
</dbReference>
<reference evidence="1" key="1">
    <citation type="journal article" date="2023" name="Antibiotics">
        <title>Genomic Characterization of Antibiotic-Resistant Campylobacterales Isolated from Chilean Poultry Meat.</title>
        <authorList>
            <person name="Concha-Toloza M."/>
            <person name="Lopez-Cantillo M."/>
            <person name="Molina-Mora J.A."/>
            <person name="Collado L."/>
        </authorList>
    </citation>
    <scope>NUCLEOTIDE SEQUENCE</scope>
    <source>
        <strain evidence="1">FR1p273A</strain>
    </source>
</reference>
<reference evidence="1" key="2">
    <citation type="submission" date="2023-02" db="EMBL/GenBank/DDBJ databases">
        <authorList>
            <person name="Concha-Toloza M."/>
            <person name="Lopez-Cantillo M."/>
            <person name="Molina-Mora J."/>
            <person name="Collado L."/>
        </authorList>
    </citation>
    <scope>NUCLEOTIDE SEQUENCE</scope>
    <source>
        <strain evidence="1">FR1p273A</strain>
    </source>
</reference>
<evidence type="ECO:0000313" key="2">
    <source>
        <dbReference type="Proteomes" id="UP001237843"/>
    </source>
</evidence>
<evidence type="ECO:0000313" key="1">
    <source>
        <dbReference type="EMBL" id="MDK2062761.1"/>
    </source>
</evidence>
<dbReference type="AlphaFoldDB" id="A0AAW6VR74"/>
<sequence>MKKREIKLFKLNEENQMTIKSHKVQKLKEKKLLRKKKISNGARFELVAEI</sequence>
<dbReference type="Proteomes" id="UP001237843">
    <property type="component" value="Unassembled WGS sequence"/>
</dbReference>
<organism evidence="1 2">
    <name type="scientific">Aliarcobacter butzleri</name>
    <dbReference type="NCBI Taxonomy" id="28197"/>
    <lineage>
        <taxon>Bacteria</taxon>
        <taxon>Pseudomonadati</taxon>
        <taxon>Campylobacterota</taxon>
        <taxon>Epsilonproteobacteria</taxon>
        <taxon>Campylobacterales</taxon>
        <taxon>Arcobacteraceae</taxon>
        <taxon>Aliarcobacter</taxon>
    </lineage>
</organism>
<name>A0AAW6VR74_9BACT</name>
<dbReference type="EMBL" id="JAQTJH010000012">
    <property type="protein sequence ID" value="MDK2062761.1"/>
    <property type="molecule type" value="Genomic_DNA"/>
</dbReference>
<accession>A0AAW6VR74</accession>
<proteinExistence type="predicted"/>
<protein>
    <submittedName>
        <fullName evidence="1">Uncharacterized protein</fullName>
    </submittedName>
</protein>
<comment type="caution">
    <text evidence="1">The sequence shown here is derived from an EMBL/GenBank/DDBJ whole genome shotgun (WGS) entry which is preliminary data.</text>
</comment>